<dbReference type="GO" id="GO:0016787">
    <property type="term" value="F:hydrolase activity"/>
    <property type="evidence" value="ECO:0007669"/>
    <property type="project" value="UniProtKB-UniRule"/>
</dbReference>
<dbReference type="RefSeq" id="WP_146409851.1">
    <property type="nucleotide sequence ID" value="NZ_SJPU01000006.1"/>
</dbReference>
<dbReference type="InterPro" id="IPR050301">
    <property type="entry name" value="NTE"/>
</dbReference>
<reference evidence="6 7" key="1">
    <citation type="journal article" date="2020" name="Antonie Van Leeuwenhoek">
        <title>Rhodopirellula heiligendammensis sp. nov., Rhodopirellula pilleata sp. nov., and Rhodopirellula solitaria sp. nov. isolated from natural or artificial marine surfaces in Northern Germany and California, USA, and emended description of the genus Rhodopirellula.</title>
        <authorList>
            <person name="Kallscheuer N."/>
            <person name="Wiegand S."/>
            <person name="Jogler M."/>
            <person name="Boedeker C."/>
            <person name="Peeters S.H."/>
            <person name="Rast P."/>
            <person name="Heuer A."/>
            <person name="Jetten M.S.M."/>
            <person name="Rohde M."/>
            <person name="Jogler C."/>
        </authorList>
    </citation>
    <scope>NUCLEOTIDE SEQUENCE [LARGE SCALE GENOMIC DNA]</scope>
    <source>
        <strain evidence="6 7">Poly21</strain>
    </source>
</reference>
<dbReference type="PANTHER" id="PTHR14226:SF29">
    <property type="entry name" value="NEUROPATHY TARGET ESTERASE SWS"/>
    <property type="match status" value="1"/>
</dbReference>
<dbReference type="EMBL" id="SJPU01000006">
    <property type="protein sequence ID" value="TWU09875.1"/>
    <property type="molecule type" value="Genomic_DNA"/>
</dbReference>
<gene>
    <name evidence="6" type="primary">rssA</name>
    <name evidence="6" type="ORF">Poly21_54220</name>
</gene>
<dbReference type="Proteomes" id="UP000319908">
    <property type="component" value="Unassembled WGS sequence"/>
</dbReference>
<keyword evidence="3 4" id="KW-0443">Lipid metabolism</keyword>
<comment type="caution">
    <text evidence="6">The sequence shown here is derived from an EMBL/GenBank/DDBJ whole genome shotgun (WGS) entry which is preliminary data.</text>
</comment>
<dbReference type="GO" id="GO:0016042">
    <property type="term" value="P:lipid catabolic process"/>
    <property type="evidence" value="ECO:0007669"/>
    <property type="project" value="UniProtKB-UniRule"/>
</dbReference>
<evidence type="ECO:0000256" key="2">
    <source>
        <dbReference type="ARBA" id="ARBA00022963"/>
    </source>
</evidence>
<keyword evidence="7" id="KW-1185">Reference proteome</keyword>
<dbReference type="Pfam" id="PF01734">
    <property type="entry name" value="Patatin"/>
    <property type="match status" value="1"/>
</dbReference>
<evidence type="ECO:0000256" key="3">
    <source>
        <dbReference type="ARBA" id="ARBA00023098"/>
    </source>
</evidence>
<organism evidence="6 7">
    <name type="scientific">Allorhodopirellula heiligendammensis</name>
    <dbReference type="NCBI Taxonomy" id="2714739"/>
    <lineage>
        <taxon>Bacteria</taxon>
        <taxon>Pseudomonadati</taxon>
        <taxon>Planctomycetota</taxon>
        <taxon>Planctomycetia</taxon>
        <taxon>Pirellulales</taxon>
        <taxon>Pirellulaceae</taxon>
        <taxon>Allorhodopirellula</taxon>
    </lineage>
</organism>
<feature type="short sequence motif" description="GXSXG" evidence="4">
    <location>
        <begin position="56"/>
        <end position="60"/>
    </location>
</feature>
<dbReference type="OrthoDB" id="9770965at2"/>
<feature type="short sequence motif" description="GXGXXG" evidence="4">
    <location>
        <begin position="29"/>
        <end position="34"/>
    </location>
</feature>
<feature type="domain" description="PNPLA" evidence="5">
    <location>
        <begin position="25"/>
        <end position="222"/>
    </location>
</feature>
<comment type="caution">
    <text evidence="4">Lacks conserved residue(s) required for the propagation of feature annotation.</text>
</comment>
<dbReference type="InterPro" id="IPR002641">
    <property type="entry name" value="PNPLA_dom"/>
</dbReference>
<evidence type="ECO:0000259" key="5">
    <source>
        <dbReference type="PROSITE" id="PS51635"/>
    </source>
</evidence>
<feature type="active site" description="Proton acceptor" evidence="4">
    <location>
        <position position="209"/>
    </location>
</feature>
<name>A0A5C6BC97_9BACT</name>
<evidence type="ECO:0000313" key="6">
    <source>
        <dbReference type="EMBL" id="TWU09875.1"/>
    </source>
</evidence>
<dbReference type="PROSITE" id="PS51635">
    <property type="entry name" value="PNPLA"/>
    <property type="match status" value="1"/>
</dbReference>
<dbReference type="SUPFAM" id="SSF52151">
    <property type="entry name" value="FabD/lysophospholipase-like"/>
    <property type="match status" value="1"/>
</dbReference>
<sequence>MNFRDFLPFLPLPKAPFSRRRSAVIALGGGGARGLAHLGALEAITQTEIHPERYVGVSIGALIGAMCSLETDIRRVQSRVIRFLTSPEFRRHQAQLFGSTGVSDENPSTGIVAWYERAKYLYSAHRRLTRAVTQQSLMPGVILATSIDELVPDIDFSDLPTPMSIVAADLRSGHRVVLESGSLRTAIHASMALPGIFPPVEHNGMLLCDIGVVDSIPSTVASAYATDMTIAIDIGQHNARIENFESALDVMMRMQDIGEQILRREKSQWANIHIRPDLAEVAWFDFRRPERLMNCGRDAAWEQLTRHRFRHAQETRSQESDVMCG</sequence>
<evidence type="ECO:0000313" key="7">
    <source>
        <dbReference type="Proteomes" id="UP000319908"/>
    </source>
</evidence>
<keyword evidence="1 4" id="KW-0378">Hydrolase</keyword>
<proteinExistence type="predicted"/>
<keyword evidence="2 4" id="KW-0442">Lipid degradation</keyword>
<evidence type="ECO:0000256" key="4">
    <source>
        <dbReference type="PROSITE-ProRule" id="PRU01161"/>
    </source>
</evidence>
<dbReference type="PANTHER" id="PTHR14226">
    <property type="entry name" value="NEUROPATHY TARGET ESTERASE/SWISS CHEESE D.MELANOGASTER"/>
    <property type="match status" value="1"/>
</dbReference>
<dbReference type="Gene3D" id="3.40.1090.10">
    <property type="entry name" value="Cytosolic phospholipase A2 catalytic domain"/>
    <property type="match status" value="2"/>
</dbReference>
<feature type="active site" description="Nucleophile" evidence="4">
    <location>
        <position position="58"/>
    </location>
</feature>
<dbReference type="AlphaFoldDB" id="A0A5C6BC97"/>
<evidence type="ECO:0000256" key="1">
    <source>
        <dbReference type="ARBA" id="ARBA00022801"/>
    </source>
</evidence>
<accession>A0A5C6BC97</accession>
<protein>
    <submittedName>
        <fullName evidence="6">NTE family protein RssA</fullName>
    </submittedName>
</protein>
<dbReference type="InterPro" id="IPR016035">
    <property type="entry name" value="Acyl_Trfase/lysoPLipase"/>
</dbReference>